<dbReference type="SUPFAM" id="SSF53474">
    <property type="entry name" value="alpha/beta-Hydrolases"/>
    <property type="match status" value="1"/>
</dbReference>
<evidence type="ECO:0000256" key="1">
    <source>
        <dbReference type="SAM" id="SignalP"/>
    </source>
</evidence>
<keyword evidence="1" id="KW-0732">Signal</keyword>
<sequence>MSHFKRLVLSALFASVLTLSSTLPARAQSAPAGVKNVVLVHGAFADGSSWAKVIPVLQAKGFRVIAVQNPLTSLADDVAAAKRAIAMMDGPVLLVGHSWGGMVITEAGNDPKVAGLLYVAALVPNDGQSVADALQGAPAAPGNAEYRTDAAGFQTLTAKGIDQFFAQDVPAAERKVIFATQGPWAKKAVTDKVSRAAWKTKPSWNVIAGQDRMISPVVQRTQAKTTKATVLELNTSHVPMVSEPGKVAAFIIKAAGQLPAGAKAVAAGE</sequence>
<gene>
    <name evidence="3" type="ORF">AVDCRST_MAG56-7849</name>
</gene>
<protein>
    <recommendedName>
        <fullName evidence="2">AB hydrolase-1 domain-containing protein</fullName>
    </recommendedName>
</protein>
<dbReference type="EMBL" id="CADCTQ010000656">
    <property type="protein sequence ID" value="CAA9339628.1"/>
    <property type="molecule type" value="Genomic_DNA"/>
</dbReference>
<name>A0A6J4LRI5_9SPHI</name>
<dbReference type="PANTHER" id="PTHR37017">
    <property type="entry name" value="AB HYDROLASE-1 DOMAIN-CONTAINING PROTEIN-RELATED"/>
    <property type="match status" value="1"/>
</dbReference>
<dbReference type="Gene3D" id="3.40.50.1820">
    <property type="entry name" value="alpha/beta hydrolase"/>
    <property type="match status" value="1"/>
</dbReference>
<feature type="signal peptide" evidence="1">
    <location>
        <begin position="1"/>
        <end position="27"/>
    </location>
</feature>
<dbReference type="AlphaFoldDB" id="A0A6J4LRI5"/>
<evidence type="ECO:0000313" key="3">
    <source>
        <dbReference type="EMBL" id="CAA9339628.1"/>
    </source>
</evidence>
<dbReference type="InterPro" id="IPR029058">
    <property type="entry name" value="AB_hydrolase_fold"/>
</dbReference>
<feature type="domain" description="AB hydrolase-1" evidence="2">
    <location>
        <begin position="37"/>
        <end position="249"/>
    </location>
</feature>
<dbReference type="Pfam" id="PF12697">
    <property type="entry name" value="Abhydrolase_6"/>
    <property type="match status" value="1"/>
</dbReference>
<feature type="chain" id="PRO_5026830794" description="AB hydrolase-1 domain-containing protein" evidence="1">
    <location>
        <begin position="28"/>
        <end position="269"/>
    </location>
</feature>
<organism evidence="3">
    <name type="scientific">uncultured Cytophagales bacterium</name>
    <dbReference type="NCBI Taxonomy" id="158755"/>
    <lineage>
        <taxon>Bacteria</taxon>
        <taxon>Pseudomonadati</taxon>
        <taxon>Bacteroidota</taxon>
        <taxon>Sphingobacteriia</taxon>
        <taxon>Sphingobacteriales</taxon>
        <taxon>environmental samples</taxon>
    </lineage>
</organism>
<dbReference type="InterPro" id="IPR052897">
    <property type="entry name" value="Sec-Metab_Biosynth_Hydrolase"/>
</dbReference>
<evidence type="ECO:0000259" key="2">
    <source>
        <dbReference type="Pfam" id="PF12697"/>
    </source>
</evidence>
<proteinExistence type="predicted"/>
<dbReference type="PANTHER" id="PTHR37017:SF11">
    <property type="entry name" value="ESTERASE_LIPASE_THIOESTERASE DOMAIN-CONTAINING PROTEIN"/>
    <property type="match status" value="1"/>
</dbReference>
<reference evidence="3" key="1">
    <citation type="submission" date="2020-02" db="EMBL/GenBank/DDBJ databases">
        <authorList>
            <person name="Meier V. D."/>
        </authorList>
    </citation>
    <scope>NUCLEOTIDE SEQUENCE</scope>
    <source>
        <strain evidence="3">AVDCRST_MAG56</strain>
    </source>
</reference>
<dbReference type="InterPro" id="IPR000073">
    <property type="entry name" value="AB_hydrolase_1"/>
</dbReference>
<accession>A0A6J4LRI5</accession>